<sequence length="460" mass="49617">MSDVTDSENAALSKSVDVTGDSDSGSSSSTSSSSSTPVTPTSRGRDEAARLEEILQVGTSTCPDGQFIRELSAVPEPPVQATPADAASERSAGQTSTSGREGTESSGSPDPAGESLDGRDRAEGRAMRINNQREGVPDPLRGGAKGSGRERPAVATTSWLHRPLCRVLPGWAPSATELNVAPAQLNANAYRILVGCFILWAKNFATELPFRAFQNLYRMKSAPSSAGSYYFQGFKGTFVAKCPDSGKQFKHLWFYAGGRWLHGHLARIELPRSERVPVTFRNGYVWTRAPHVSETTRDMVAQLQNLAEHERDQRVLLSQSSLSEHGWLGFASTSRMPSDRRPEPVTVAQMPEPAVHLRSRSTAAQAEVAQNVDARTGVLSRPGCSGRPGRVGCLGYPVDRAAPAAGEVYDQCQIMGGLPRLDLEIGAGLFLADNYRVLRVVATQAQFHKLPSRQNVFPAV</sequence>
<proteinExistence type="predicted"/>
<dbReference type="EMBL" id="BTGU01013610">
    <property type="protein sequence ID" value="GMN74816.1"/>
    <property type="molecule type" value="Genomic_DNA"/>
</dbReference>
<feature type="compositionally biased region" description="Basic and acidic residues" evidence="1">
    <location>
        <begin position="116"/>
        <end position="126"/>
    </location>
</feature>
<name>A0AA88EHD2_FICCA</name>
<dbReference type="AlphaFoldDB" id="A0AA88EHD2"/>
<evidence type="ECO:0000256" key="1">
    <source>
        <dbReference type="SAM" id="MobiDB-lite"/>
    </source>
</evidence>
<feature type="non-terminal residue" evidence="2">
    <location>
        <position position="460"/>
    </location>
</feature>
<evidence type="ECO:0000313" key="2">
    <source>
        <dbReference type="EMBL" id="GMN74816.1"/>
    </source>
</evidence>
<feature type="region of interest" description="Disordered" evidence="1">
    <location>
        <begin position="1"/>
        <end position="152"/>
    </location>
</feature>
<accession>A0AA88EHD2</accession>
<feature type="compositionally biased region" description="Low complexity" evidence="1">
    <location>
        <begin position="15"/>
        <end position="42"/>
    </location>
</feature>
<keyword evidence="3" id="KW-1185">Reference proteome</keyword>
<feature type="compositionally biased region" description="Low complexity" evidence="1">
    <location>
        <begin position="95"/>
        <end position="108"/>
    </location>
</feature>
<feature type="compositionally biased region" description="Basic and acidic residues" evidence="1">
    <location>
        <begin position="43"/>
        <end position="53"/>
    </location>
</feature>
<organism evidence="2 3">
    <name type="scientific">Ficus carica</name>
    <name type="common">Common fig</name>
    <dbReference type="NCBI Taxonomy" id="3494"/>
    <lineage>
        <taxon>Eukaryota</taxon>
        <taxon>Viridiplantae</taxon>
        <taxon>Streptophyta</taxon>
        <taxon>Embryophyta</taxon>
        <taxon>Tracheophyta</taxon>
        <taxon>Spermatophyta</taxon>
        <taxon>Magnoliopsida</taxon>
        <taxon>eudicotyledons</taxon>
        <taxon>Gunneridae</taxon>
        <taxon>Pentapetalae</taxon>
        <taxon>rosids</taxon>
        <taxon>fabids</taxon>
        <taxon>Rosales</taxon>
        <taxon>Moraceae</taxon>
        <taxon>Ficeae</taxon>
        <taxon>Ficus</taxon>
    </lineage>
</organism>
<comment type="caution">
    <text evidence="2">The sequence shown here is derived from an EMBL/GenBank/DDBJ whole genome shotgun (WGS) entry which is preliminary data.</text>
</comment>
<dbReference type="Proteomes" id="UP001187192">
    <property type="component" value="Unassembled WGS sequence"/>
</dbReference>
<protein>
    <recommendedName>
        <fullName evidence="4">Transposase</fullName>
    </recommendedName>
</protein>
<reference evidence="2" key="1">
    <citation type="submission" date="2023-07" db="EMBL/GenBank/DDBJ databases">
        <title>draft genome sequence of fig (Ficus carica).</title>
        <authorList>
            <person name="Takahashi T."/>
            <person name="Nishimura K."/>
        </authorList>
    </citation>
    <scope>NUCLEOTIDE SEQUENCE</scope>
</reference>
<evidence type="ECO:0008006" key="4">
    <source>
        <dbReference type="Google" id="ProtNLM"/>
    </source>
</evidence>
<evidence type="ECO:0000313" key="3">
    <source>
        <dbReference type="Proteomes" id="UP001187192"/>
    </source>
</evidence>
<gene>
    <name evidence="2" type="ORF">TIFTF001_053925</name>
</gene>